<evidence type="ECO:0000256" key="2">
    <source>
        <dbReference type="SAM" id="SignalP"/>
    </source>
</evidence>
<proteinExistence type="predicted"/>
<feature type="region of interest" description="Disordered" evidence="1">
    <location>
        <begin position="37"/>
        <end position="58"/>
    </location>
</feature>
<dbReference type="EMBL" id="UZAU01000346">
    <property type="status" value="NOT_ANNOTATED_CDS"/>
    <property type="molecule type" value="Genomic_DNA"/>
</dbReference>
<sequence>MNMGKSYVINMLSMLVLLNLAMITLLPYAHARHKFPPPPPPPIRSPIQSPVTPIPRPTHTHHAALRRSRQDHTQLYHHRASKSIFTFF</sequence>
<dbReference type="AlphaFoldDB" id="A0A803R1A7"/>
<feature type="chain" id="PRO_5030722103" description="Transmembrane protein" evidence="2">
    <location>
        <begin position="32"/>
        <end position="88"/>
    </location>
</feature>
<reference evidence="3" key="2">
    <citation type="submission" date="2021-03" db="UniProtKB">
        <authorList>
            <consortium name="EnsemblPlants"/>
        </authorList>
    </citation>
    <scope>IDENTIFICATION</scope>
</reference>
<organism evidence="3 4">
    <name type="scientific">Cannabis sativa</name>
    <name type="common">Hemp</name>
    <name type="synonym">Marijuana</name>
    <dbReference type="NCBI Taxonomy" id="3483"/>
    <lineage>
        <taxon>Eukaryota</taxon>
        <taxon>Viridiplantae</taxon>
        <taxon>Streptophyta</taxon>
        <taxon>Embryophyta</taxon>
        <taxon>Tracheophyta</taxon>
        <taxon>Spermatophyta</taxon>
        <taxon>Magnoliopsida</taxon>
        <taxon>eudicotyledons</taxon>
        <taxon>Gunneridae</taxon>
        <taxon>Pentapetalae</taxon>
        <taxon>rosids</taxon>
        <taxon>fabids</taxon>
        <taxon>Rosales</taxon>
        <taxon>Cannabaceae</taxon>
        <taxon>Cannabis</taxon>
    </lineage>
</organism>
<dbReference type="Proteomes" id="UP000596661">
    <property type="component" value="Chromosome 3"/>
</dbReference>
<reference evidence="3" key="1">
    <citation type="submission" date="2018-11" db="EMBL/GenBank/DDBJ databases">
        <authorList>
            <person name="Grassa J C."/>
        </authorList>
    </citation>
    <scope>NUCLEOTIDE SEQUENCE [LARGE SCALE GENOMIC DNA]</scope>
</reference>
<evidence type="ECO:0000313" key="4">
    <source>
        <dbReference type="Proteomes" id="UP000596661"/>
    </source>
</evidence>
<evidence type="ECO:0000256" key="1">
    <source>
        <dbReference type="SAM" id="MobiDB-lite"/>
    </source>
</evidence>
<evidence type="ECO:0000313" key="3">
    <source>
        <dbReference type="EnsemblPlants" id="cds.novel_model_3894_5bd9a17a"/>
    </source>
</evidence>
<dbReference type="Gramene" id="novel_model_3894_5bd9a17a">
    <property type="protein sequence ID" value="cds.novel_model_3894_5bd9a17a"/>
    <property type="gene ID" value="novel_gene_2092_5bd9a17a"/>
</dbReference>
<evidence type="ECO:0008006" key="5">
    <source>
        <dbReference type="Google" id="ProtNLM"/>
    </source>
</evidence>
<feature type="signal peptide" evidence="2">
    <location>
        <begin position="1"/>
        <end position="31"/>
    </location>
</feature>
<keyword evidence="2" id="KW-0732">Signal</keyword>
<protein>
    <recommendedName>
        <fullName evidence="5">Transmembrane protein</fullName>
    </recommendedName>
</protein>
<dbReference type="EnsemblPlants" id="novel_model_3894_5bd9a17a">
    <property type="protein sequence ID" value="cds.novel_model_3894_5bd9a17a"/>
    <property type="gene ID" value="novel_gene_2092_5bd9a17a"/>
</dbReference>
<name>A0A803R1A7_CANSA</name>
<accession>A0A803R1A7</accession>
<keyword evidence="4" id="KW-1185">Reference proteome</keyword>